<comment type="caution">
    <text evidence="2">The sequence shown here is derived from an EMBL/GenBank/DDBJ whole genome shotgun (WGS) entry which is preliminary data.</text>
</comment>
<dbReference type="PRINTS" id="PR00412">
    <property type="entry name" value="EPOXHYDRLASE"/>
</dbReference>
<evidence type="ECO:0000259" key="1">
    <source>
        <dbReference type="Pfam" id="PF12697"/>
    </source>
</evidence>
<dbReference type="InterPro" id="IPR000073">
    <property type="entry name" value="AB_hydrolase_1"/>
</dbReference>
<dbReference type="Proteomes" id="UP000596827">
    <property type="component" value="Unassembled WGS sequence"/>
</dbReference>
<keyword evidence="3" id="KW-1185">Reference proteome</keyword>
<reference evidence="2" key="1">
    <citation type="submission" date="2020-08" db="EMBL/GenBank/DDBJ databases">
        <title>Ramlibacter sp. GTP1 16S ribosomal RNA gene genome sequencing and assembly.</title>
        <authorList>
            <person name="Kang M."/>
        </authorList>
    </citation>
    <scope>NUCLEOTIDE SEQUENCE</scope>
    <source>
        <strain evidence="2">GTP1</strain>
    </source>
</reference>
<dbReference type="EMBL" id="JACORU010000002">
    <property type="protein sequence ID" value="MBC5764162.1"/>
    <property type="molecule type" value="Genomic_DNA"/>
</dbReference>
<gene>
    <name evidence="2" type="ORF">H8R02_06865</name>
</gene>
<evidence type="ECO:0000313" key="3">
    <source>
        <dbReference type="Proteomes" id="UP000596827"/>
    </source>
</evidence>
<dbReference type="SUPFAM" id="SSF53474">
    <property type="entry name" value="alpha/beta-Hydrolases"/>
    <property type="match status" value="1"/>
</dbReference>
<proteinExistence type="predicted"/>
<evidence type="ECO:0000313" key="2">
    <source>
        <dbReference type="EMBL" id="MBC5764162.1"/>
    </source>
</evidence>
<accession>A0A923M7U7</accession>
<dbReference type="PRINTS" id="PR00111">
    <property type="entry name" value="ABHYDROLASE"/>
</dbReference>
<name>A0A923M7U7_9BURK</name>
<organism evidence="2 3">
    <name type="scientific">Ramlibacter albus</name>
    <dbReference type="NCBI Taxonomy" id="2079448"/>
    <lineage>
        <taxon>Bacteria</taxon>
        <taxon>Pseudomonadati</taxon>
        <taxon>Pseudomonadota</taxon>
        <taxon>Betaproteobacteria</taxon>
        <taxon>Burkholderiales</taxon>
        <taxon>Comamonadaceae</taxon>
        <taxon>Ramlibacter</taxon>
    </lineage>
</organism>
<dbReference type="PANTHER" id="PTHR46438">
    <property type="entry name" value="ALPHA/BETA-HYDROLASES SUPERFAMILY PROTEIN"/>
    <property type="match status" value="1"/>
</dbReference>
<dbReference type="Pfam" id="PF12697">
    <property type="entry name" value="Abhydrolase_6"/>
    <property type="match status" value="1"/>
</dbReference>
<feature type="domain" description="AB hydrolase-1" evidence="1">
    <location>
        <begin position="14"/>
        <end position="246"/>
    </location>
</feature>
<protein>
    <submittedName>
        <fullName evidence="2">Alpha/beta hydrolase</fullName>
    </submittedName>
</protein>
<keyword evidence="2" id="KW-0378">Hydrolase</keyword>
<dbReference type="GO" id="GO:0016787">
    <property type="term" value="F:hydrolase activity"/>
    <property type="evidence" value="ECO:0007669"/>
    <property type="project" value="UniProtKB-KW"/>
</dbReference>
<sequence length="254" mass="28176">MVRHVWGDDASPPLVLLHGGSGSWSHWIRNVQAFAAAGRRVVVPDLPGFGDSAAPEGVRDADGMVEPMAQSLRNVAGEGPHDLVGFSFGGMLSVMIAAAHPQLVRHLVIVGAPGFGLRDKRLKLFDWRHLDTADKRAEVHRRNLGILMLHDPAAIDDLAVHLQAQNVGRDRMRRRSLAMTDIVKRTLPRLQCRFDAVYGEHDALYDELMPELTAVIESMPNKRELVFIPRAGHWVQYEQAEAFNEAVLGLLSRP</sequence>
<dbReference type="Gene3D" id="3.40.50.1820">
    <property type="entry name" value="alpha/beta hydrolase"/>
    <property type="match status" value="1"/>
</dbReference>
<dbReference type="InterPro" id="IPR029058">
    <property type="entry name" value="AB_hydrolase_fold"/>
</dbReference>
<dbReference type="PANTHER" id="PTHR46438:SF2">
    <property type="entry name" value="ALPHA_BETA-HYDROLASES SUPERFAMILY PROTEIN"/>
    <property type="match status" value="1"/>
</dbReference>
<dbReference type="AlphaFoldDB" id="A0A923M7U7"/>
<dbReference type="InterPro" id="IPR000639">
    <property type="entry name" value="Epox_hydrolase-like"/>
</dbReference>